<keyword evidence="2" id="KW-0170">Cobalt</keyword>
<dbReference type="GO" id="GO:0031419">
    <property type="term" value="F:cobalamin binding"/>
    <property type="evidence" value="ECO:0007669"/>
    <property type="project" value="InterPro"/>
</dbReference>
<evidence type="ECO:0000256" key="1">
    <source>
        <dbReference type="ARBA" id="ARBA00022723"/>
    </source>
</evidence>
<evidence type="ECO:0000313" key="6">
    <source>
        <dbReference type="Proteomes" id="UP000298460"/>
    </source>
</evidence>
<keyword evidence="6" id="KW-1185">Reference proteome</keyword>
<dbReference type="PANTHER" id="PTHR45833">
    <property type="entry name" value="METHIONINE SYNTHASE"/>
    <property type="match status" value="1"/>
</dbReference>
<dbReference type="InterPro" id="IPR036724">
    <property type="entry name" value="Cobalamin-bd_sf"/>
</dbReference>
<evidence type="ECO:0000256" key="2">
    <source>
        <dbReference type="ARBA" id="ARBA00023285"/>
    </source>
</evidence>
<dbReference type="GO" id="GO:0005829">
    <property type="term" value="C:cytosol"/>
    <property type="evidence" value="ECO:0007669"/>
    <property type="project" value="TreeGrafter"/>
</dbReference>
<dbReference type="PROSITE" id="PS51332">
    <property type="entry name" value="B12_BINDING"/>
    <property type="match status" value="1"/>
</dbReference>
<dbReference type="Proteomes" id="UP000298460">
    <property type="component" value="Unassembled WGS sequence"/>
</dbReference>
<gene>
    <name evidence="5" type="ORF">E4K67_12035</name>
</gene>
<dbReference type="PANTHER" id="PTHR45833:SF1">
    <property type="entry name" value="METHIONINE SYNTHASE"/>
    <property type="match status" value="1"/>
</dbReference>
<protein>
    <submittedName>
        <fullName evidence="5">Cobalamin-binding protein</fullName>
    </submittedName>
</protein>
<name>A0A4Z0R4V2_9FIRM</name>
<dbReference type="Pfam" id="PF02607">
    <property type="entry name" value="B12-binding_2"/>
    <property type="match status" value="1"/>
</dbReference>
<dbReference type="Pfam" id="PF02310">
    <property type="entry name" value="B12-binding"/>
    <property type="match status" value="1"/>
</dbReference>
<proteinExistence type="predicted"/>
<feature type="domain" description="B12-binding N-terminal" evidence="4">
    <location>
        <begin position="1"/>
        <end position="85"/>
    </location>
</feature>
<dbReference type="GO" id="GO:0046653">
    <property type="term" value="P:tetrahydrofolate metabolic process"/>
    <property type="evidence" value="ECO:0007669"/>
    <property type="project" value="TreeGrafter"/>
</dbReference>
<dbReference type="EMBL" id="SPQQ01000004">
    <property type="protein sequence ID" value="TGE37479.1"/>
    <property type="molecule type" value="Genomic_DNA"/>
</dbReference>
<dbReference type="InterPro" id="IPR036594">
    <property type="entry name" value="Meth_synthase_dom"/>
</dbReference>
<dbReference type="SUPFAM" id="SSF47644">
    <property type="entry name" value="Methionine synthase domain"/>
    <property type="match status" value="1"/>
</dbReference>
<dbReference type="GO" id="GO:0050667">
    <property type="term" value="P:homocysteine metabolic process"/>
    <property type="evidence" value="ECO:0007669"/>
    <property type="project" value="TreeGrafter"/>
</dbReference>
<dbReference type="AlphaFoldDB" id="A0A4Z0R4V2"/>
<keyword evidence="1" id="KW-0479">Metal-binding</keyword>
<accession>A0A4Z0R4V2</accession>
<comment type="caution">
    <text evidence="5">The sequence shown here is derived from an EMBL/GenBank/DDBJ whole genome shotgun (WGS) entry which is preliminary data.</text>
</comment>
<dbReference type="SUPFAM" id="SSF52242">
    <property type="entry name" value="Cobalamin (vitamin B12)-binding domain"/>
    <property type="match status" value="1"/>
</dbReference>
<dbReference type="OrthoDB" id="9783599at2"/>
<dbReference type="InterPro" id="IPR003759">
    <property type="entry name" value="Cbl-bd_cap"/>
</dbReference>
<dbReference type="Gene3D" id="3.40.50.280">
    <property type="entry name" value="Cobalamin-binding domain"/>
    <property type="match status" value="1"/>
</dbReference>
<feature type="domain" description="B12-binding" evidence="3">
    <location>
        <begin position="85"/>
        <end position="209"/>
    </location>
</feature>
<evidence type="ECO:0000259" key="4">
    <source>
        <dbReference type="PROSITE" id="PS51337"/>
    </source>
</evidence>
<dbReference type="RefSeq" id="WP_135547034.1">
    <property type="nucleotide sequence ID" value="NZ_SPQQ01000004.1"/>
</dbReference>
<dbReference type="InterPro" id="IPR006158">
    <property type="entry name" value="Cobalamin-bd"/>
</dbReference>
<dbReference type="PROSITE" id="PS51337">
    <property type="entry name" value="B12_BINDING_NTER"/>
    <property type="match status" value="1"/>
</dbReference>
<dbReference type="Gene3D" id="1.10.1240.10">
    <property type="entry name" value="Methionine synthase domain"/>
    <property type="match status" value="1"/>
</dbReference>
<dbReference type="SMART" id="SM01018">
    <property type="entry name" value="B12-binding_2"/>
    <property type="match status" value="1"/>
</dbReference>
<evidence type="ECO:0000259" key="3">
    <source>
        <dbReference type="PROSITE" id="PS51332"/>
    </source>
</evidence>
<sequence>MYEKISKALAELDEDSVLDGVKGLFEQGVPIFDILAALQKGMEEVGKKFEAKEYFLSELIMSADVFKEATGLLGDAFKTNASETLGTVVMGTVKEDIHDIGKDIVVTILKCNGFNVIDLGVDVPYEKFVEAIKEHNPKIIGLSCLLTSAFENMKETILAIEGAGLREGRTILIGGGPTDQKVLEYVNADMVCMNAQEAVETCKKIMGVN</sequence>
<reference evidence="5 6" key="1">
    <citation type="submission" date="2019-03" db="EMBL/GenBank/DDBJ databases">
        <title>Draft Genome Sequence of Desulfosporosinus fructosivorans Strain 63.6F, Isolated from Marine Sediment in the Baltic Sea.</title>
        <authorList>
            <person name="Hausmann B."/>
            <person name="Vandieken V."/>
            <person name="Pjevac P."/>
            <person name="Schreck K."/>
            <person name="Herbold C.W."/>
            <person name="Loy A."/>
        </authorList>
    </citation>
    <scope>NUCLEOTIDE SEQUENCE [LARGE SCALE GENOMIC DNA]</scope>
    <source>
        <strain evidence="5 6">63.6F</strain>
    </source>
</reference>
<dbReference type="GO" id="GO:0046872">
    <property type="term" value="F:metal ion binding"/>
    <property type="evidence" value="ECO:0007669"/>
    <property type="project" value="UniProtKB-KW"/>
</dbReference>
<organism evidence="5 6">
    <name type="scientific">Desulfosporosinus fructosivorans</name>
    <dbReference type="NCBI Taxonomy" id="2018669"/>
    <lineage>
        <taxon>Bacteria</taxon>
        <taxon>Bacillati</taxon>
        <taxon>Bacillota</taxon>
        <taxon>Clostridia</taxon>
        <taxon>Eubacteriales</taxon>
        <taxon>Desulfitobacteriaceae</taxon>
        <taxon>Desulfosporosinus</taxon>
    </lineage>
</organism>
<dbReference type="GO" id="GO:0008705">
    <property type="term" value="F:methionine synthase activity"/>
    <property type="evidence" value="ECO:0007669"/>
    <property type="project" value="TreeGrafter"/>
</dbReference>
<evidence type="ECO:0000313" key="5">
    <source>
        <dbReference type="EMBL" id="TGE37479.1"/>
    </source>
</evidence>
<dbReference type="InterPro" id="IPR050554">
    <property type="entry name" value="Met_Synthase/Corrinoid"/>
</dbReference>